<keyword evidence="2" id="KW-0963">Cytoplasm</keyword>
<dbReference type="PANTHER" id="PTHR46126:SF1">
    <property type="entry name" value="DYNACTIN SUBUNIT 5"/>
    <property type="match status" value="1"/>
</dbReference>
<evidence type="ECO:0000256" key="4">
    <source>
        <dbReference type="ARBA" id="ARBA00034706"/>
    </source>
</evidence>
<comment type="similarity">
    <text evidence="4">Belongs to the dynactin subunits 5/6 family. Dynactin subunit 5 subfamily.</text>
</comment>
<keyword evidence="3" id="KW-0206">Cytoskeleton</keyword>
<accession>A0A0V1PVD2</accession>
<dbReference type="SUPFAM" id="SSF51161">
    <property type="entry name" value="Trimeric LpxA-like enzymes"/>
    <property type="match status" value="1"/>
</dbReference>
<dbReference type="InterPro" id="IPR011004">
    <property type="entry name" value="Trimer_LpxA-like_sf"/>
</dbReference>
<dbReference type="Gene3D" id="2.160.10.10">
    <property type="entry name" value="Hexapeptide repeat proteins"/>
    <property type="match status" value="1"/>
</dbReference>
<dbReference type="CDD" id="cd03359">
    <property type="entry name" value="LbH_Dynactin_5"/>
    <property type="match status" value="1"/>
</dbReference>
<comment type="subcellular location">
    <subcellularLocation>
        <location evidence="1">Cytoplasm</location>
        <location evidence="1">Cytoskeleton</location>
    </subcellularLocation>
</comment>
<reference evidence="6 7" key="1">
    <citation type="submission" date="2015-11" db="EMBL/GenBank/DDBJ databases">
        <title>The genome of Debaryomyces fabryi.</title>
        <authorList>
            <person name="Tafer H."/>
            <person name="Lopandic K."/>
        </authorList>
    </citation>
    <scope>NUCLEOTIDE SEQUENCE [LARGE SCALE GENOMIC DNA]</scope>
    <source>
        <strain evidence="6 7">CBS 789</strain>
    </source>
</reference>
<dbReference type="GeneID" id="26841055"/>
<dbReference type="GO" id="GO:0005869">
    <property type="term" value="C:dynactin complex"/>
    <property type="evidence" value="ECO:0007669"/>
    <property type="project" value="TreeGrafter"/>
</dbReference>
<evidence type="ECO:0000256" key="5">
    <source>
        <dbReference type="ARBA" id="ARBA00034865"/>
    </source>
</evidence>
<dbReference type="AlphaFoldDB" id="A0A0V1PVD2"/>
<keyword evidence="7" id="KW-1185">Reference proteome</keyword>
<protein>
    <recommendedName>
        <fullName evidence="5">Dynactin subunit 5</fullName>
    </recommendedName>
</protein>
<dbReference type="Pfam" id="PF21711">
    <property type="entry name" value="DCTN5"/>
    <property type="match status" value="1"/>
</dbReference>
<sequence length="176" mass="19096">MDWIETTSGNRISKKSKIFGSNSILINGNCTINDEVLLQGDVKIAGKQQSTIQIGKCCYLGTGAKISPPVLKYEDEKSIHGPLLIGGYTIIGKNSVVRLANIGSRVLVEPECTLGNLSIVYDCCLIRRGTKIPPKMVIPPFSEVSGVPGIDFSIKELSNSYKKLIETEARELQVLG</sequence>
<evidence type="ECO:0000256" key="2">
    <source>
        <dbReference type="ARBA" id="ARBA00022490"/>
    </source>
</evidence>
<evidence type="ECO:0000256" key="3">
    <source>
        <dbReference type="ARBA" id="ARBA00023212"/>
    </source>
</evidence>
<proteinExistence type="inferred from homology"/>
<name>A0A0V1PVD2_9ASCO</name>
<gene>
    <name evidence="6" type="ORF">AC631_04046</name>
</gene>
<dbReference type="RefSeq" id="XP_015466308.1">
    <property type="nucleotide sequence ID" value="XM_015612875.1"/>
</dbReference>
<organism evidence="6 7">
    <name type="scientific">Debaryomyces fabryi</name>
    <dbReference type="NCBI Taxonomy" id="58627"/>
    <lineage>
        <taxon>Eukaryota</taxon>
        <taxon>Fungi</taxon>
        <taxon>Dikarya</taxon>
        <taxon>Ascomycota</taxon>
        <taxon>Saccharomycotina</taxon>
        <taxon>Pichiomycetes</taxon>
        <taxon>Debaryomycetaceae</taxon>
        <taxon>Debaryomyces</taxon>
    </lineage>
</organism>
<evidence type="ECO:0000313" key="6">
    <source>
        <dbReference type="EMBL" id="KSA00206.1"/>
    </source>
</evidence>
<dbReference type="InterPro" id="IPR047125">
    <property type="entry name" value="DCTN5"/>
</dbReference>
<evidence type="ECO:0000256" key="1">
    <source>
        <dbReference type="ARBA" id="ARBA00004245"/>
    </source>
</evidence>
<evidence type="ECO:0000313" key="7">
    <source>
        <dbReference type="Proteomes" id="UP000054251"/>
    </source>
</evidence>
<dbReference type="Proteomes" id="UP000054251">
    <property type="component" value="Unassembled WGS sequence"/>
</dbReference>
<comment type="caution">
    <text evidence="6">The sequence shown here is derived from an EMBL/GenBank/DDBJ whole genome shotgun (WGS) entry which is preliminary data.</text>
</comment>
<dbReference type="OrthoDB" id="417208at2759"/>
<dbReference type="EMBL" id="LMYN01000098">
    <property type="protein sequence ID" value="KSA00206.1"/>
    <property type="molecule type" value="Genomic_DNA"/>
</dbReference>
<dbReference type="PANTHER" id="PTHR46126">
    <property type="entry name" value="DYNACTIN SUBUNIT 5"/>
    <property type="match status" value="1"/>
</dbReference>